<dbReference type="AlphaFoldDB" id="A0A541B9Z8"/>
<evidence type="ECO:0000256" key="1">
    <source>
        <dbReference type="ARBA" id="ARBA00009981"/>
    </source>
</evidence>
<feature type="region of interest" description="Disordered" evidence="3">
    <location>
        <begin position="69"/>
        <end position="91"/>
    </location>
</feature>
<organism evidence="4 5">
    <name type="scientific">Rhodococcus spelaei</name>
    <dbReference type="NCBI Taxonomy" id="2546320"/>
    <lineage>
        <taxon>Bacteria</taxon>
        <taxon>Bacillati</taxon>
        <taxon>Actinomycetota</taxon>
        <taxon>Actinomycetes</taxon>
        <taxon>Mycobacteriales</taxon>
        <taxon>Nocardiaceae</taxon>
        <taxon>Rhodococcus</taxon>
    </lineage>
</organism>
<dbReference type="EMBL" id="VIGH01000004">
    <property type="protein sequence ID" value="TQF69058.1"/>
    <property type="molecule type" value="Genomic_DNA"/>
</dbReference>
<dbReference type="InterPro" id="IPR006442">
    <property type="entry name" value="Antitoxin_Phd/YefM"/>
</dbReference>
<reference evidence="4 5" key="1">
    <citation type="submission" date="2019-06" db="EMBL/GenBank/DDBJ databases">
        <title>Rhodococcus spaelei sp. nov., isolated from a cave.</title>
        <authorList>
            <person name="Lee S.D."/>
        </authorList>
    </citation>
    <scope>NUCLEOTIDE SEQUENCE [LARGE SCALE GENOMIC DNA]</scope>
    <source>
        <strain evidence="4 5">C9-5</strain>
    </source>
</reference>
<evidence type="ECO:0000256" key="3">
    <source>
        <dbReference type="SAM" id="MobiDB-lite"/>
    </source>
</evidence>
<proteinExistence type="inferred from homology"/>
<accession>A0A541B9Z8</accession>
<protein>
    <recommendedName>
        <fullName evidence="2">Antitoxin</fullName>
    </recommendedName>
</protein>
<evidence type="ECO:0000313" key="5">
    <source>
        <dbReference type="Proteomes" id="UP000316256"/>
    </source>
</evidence>
<dbReference type="NCBIfam" id="TIGR01552">
    <property type="entry name" value="phd_fam"/>
    <property type="match status" value="1"/>
</dbReference>
<dbReference type="PANTHER" id="PTHR33713">
    <property type="entry name" value="ANTITOXIN YAFN-RELATED"/>
    <property type="match status" value="1"/>
</dbReference>
<dbReference type="Pfam" id="PF02604">
    <property type="entry name" value="PhdYeFM_antitox"/>
    <property type="match status" value="1"/>
</dbReference>
<dbReference type="Gene3D" id="3.40.1620.10">
    <property type="entry name" value="YefM-like domain"/>
    <property type="match status" value="1"/>
</dbReference>
<dbReference type="PANTHER" id="PTHR33713:SF10">
    <property type="entry name" value="ANTITOXIN YAFN"/>
    <property type="match status" value="1"/>
</dbReference>
<evidence type="ECO:0000313" key="4">
    <source>
        <dbReference type="EMBL" id="TQF69058.1"/>
    </source>
</evidence>
<dbReference type="RefSeq" id="WP_142098472.1">
    <property type="nucleotide sequence ID" value="NZ_VIGH01000004.1"/>
</dbReference>
<keyword evidence="5" id="KW-1185">Reference proteome</keyword>
<comment type="similarity">
    <text evidence="1 2">Belongs to the phD/YefM antitoxin family.</text>
</comment>
<dbReference type="InterPro" id="IPR051405">
    <property type="entry name" value="phD/YefM_antitoxin"/>
</dbReference>
<name>A0A541B9Z8_9NOCA</name>
<dbReference type="SUPFAM" id="SSF143120">
    <property type="entry name" value="YefM-like"/>
    <property type="match status" value="1"/>
</dbReference>
<comment type="function">
    <text evidence="2">Antitoxin component of a type II toxin-antitoxin (TA) system.</text>
</comment>
<dbReference type="OrthoDB" id="4869854at2"/>
<comment type="caution">
    <text evidence="4">The sequence shown here is derived from an EMBL/GenBank/DDBJ whole genome shotgun (WGS) entry which is preliminary data.</text>
</comment>
<evidence type="ECO:0000256" key="2">
    <source>
        <dbReference type="RuleBase" id="RU362080"/>
    </source>
</evidence>
<dbReference type="Proteomes" id="UP000316256">
    <property type="component" value="Unassembled WGS sequence"/>
</dbReference>
<sequence>MSARAPIPVSEARQQLSEIIDRVGTEHSPIYLARRGRRVAAVIDADDLDRLIELAEDMIDIRAAEAARAEMDETGETPIPWEQVKADLGLT</sequence>
<dbReference type="InterPro" id="IPR036165">
    <property type="entry name" value="YefM-like_sf"/>
</dbReference>
<gene>
    <name evidence="4" type="ORF">FK531_09765</name>
</gene>